<evidence type="ECO:0000313" key="3">
    <source>
        <dbReference type="Proteomes" id="UP000011885"/>
    </source>
</evidence>
<gene>
    <name evidence="2" type="ORF">RSSM_01695</name>
</gene>
<dbReference type="CDD" id="cd08992">
    <property type="entry name" value="GH117"/>
    <property type="match status" value="1"/>
</dbReference>
<name>M5U6F9_9BACT</name>
<evidence type="ECO:0000313" key="2">
    <source>
        <dbReference type="EMBL" id="EMI56849.1"/>
    </source>
</evidence>
<dbReference type="AlphaFoldDB" id="M5U6F9"/>
<keyword evidence="2" id="KW-0378">Hydrolase</keyword>
<accession>M5U6F9</accession>
<dbReference type="EMBL" id="ANOH01000120">
    <property type="protein sequence ID" value="EMI56849.1"/>
    <property type="molecule type" value="Genomic_DNA"/>
</dbReference>
<dbReference type="InterPro" id="IPR050727">
    <property type="entry name" value="GH43_arabinanases"/>
</dbReference>
<feature type="transmembrane region" description="Helical" evidence="1">
    <location>
        <begin position="99"/>
        <end position="124"/>
    </location>
</feature>
<dbReference type="PANTHER" id="PTHR43301">
    <property type="entry name" value="ARABINAN ENDO-1,5-ALPHA-L-ARABINOSIDASE"/>
    <property type="match status" value="1"/>
</dbReference>
<keyword evidence="1" id="KW-0812">Transmembrane</keyword>
<organism evidence="2 3">
    <name type="scientific">Rhodopirellula sallentina SM41</name>
    <dbReference type="NCBI Taxonomy" id="1263870"/>
    <lineage>
        <taxon>Bacteria</taxon>
        <taxon>Pseudomonadati</taxon>
        <taxon>Planctomycetota</taxon>
        <taxon>Planctomycetia</taxon>
        <taxon>Pirellulales</taxon>
        <taxon>Pirellulaceae</taxon>
        <taxon>Rhodopirellula</taxon>
    </lineage>
</organism>
<dbReference type="Proteomes" id="UP000011885">
    <property type="component" value="Unassembled WGS sequence"/>
</dbReference>
<keyword evidence="3" id="KW-1185">Reference proteome</keyword>
<sequence>MDASEPQAWRMDRLRSKTCTNTMLARVSMNAFESTRATDEIMDAPPESAPPESAPLELASRATASVATLFVSRPQRQAVASRPPISREQSMNTWQTSRILVLARSGATFSLVGIFAAVSVFGLAGTPAFGDEPDSGAANAAVFPYGNVPAEKPDVPLSAAMKRVYDGTYTGLDCASNELFSRFKYTPLKGFDYHGHDGTVSRRDATKIIRVNGKYYVWYTKRHTPTPPNYDGGANETIPSRDWDLSEIWYATSEDGFTWEEQGVAIERMKKPLAGWRSVSTPDILVWKGKYYLYYQAYLFMPGSRESSGTNGDDCPVSASVADSPDGPWTPSNKIVVQNGPPGSWDQYVIHDPYPLVRDGKIHLYYKGEMGGEPLPVRAQGLAIAEHPFGPFRKHPLNPVINSGHETSLFPFRSGLAALVSRHGLEHNTIQYSPDGVNFEIAAITGLMPIAPGAYVPDAFTDTKDGRGITWGLCHFRNLKRDEGKSHSMLARFDCDLSLDVDDIEMKESDIFNDPEINFKFGLTEKQRKRIEAAARNPSR</sequence>
<keyword evidence="1" id="KW-1133">Transmembrane helix</keyword>
<keyword evidence="1" id="KW-0472">Membrane</keyword>
<dbReference type="PANTHER" id="PTHR43301:SF3">
    <property type="entry name" value="ARABINAN ENDO-1,5-ALPHA-L-ARABINOSIDASE A-RELATED"/>
    <property type="match status" value="1"/>
</dbReference>
<dbReference type="Gene3D" id="2.115.10.20">
    <property type="entry name" value="Glycosyl hydrolase domain, family 43"/>
    <property type="match status" value="1"/>
</dbReference>
<dbReference type="GO" id="GO:0016787">
    <property type="term" value="F:hydrolase activity"/>
    <property type="evidence" value="ECO:0007669"/>
    <property type="project" value="UniProtKB-KW"/>
</dbReference>
<evidence type="ECO:0000256" key="1">
    <source>
        <dbReference type="SAM" id="Phobius"/>
    </source>
</evidence>
<dbReference type="PATRIC" id="fig|1263870.3.peg.1817"/>
<reference evidence="2 3" key="1">
    <citation type="journal article" date="2013" name="Mar. Genomics">
        <title>Expression of sulfatases in Rhodopirellula baltica and the diversity of sulfatases in the genus Rhodopirellula.</title>
        <authorList>
            <person name="Wegner C.E."/>
            <person name="Richter-Heitmann T."/>
            <person name="Klindworth A."/>
            <person name="Klockow C."/>
            <person name="Richter M."/>
            <person name="Achstetter T."/>
            <person name="Glockner F.O."/>
            <person name="Harder J."/>
        </authorList>
    </citation>
    <scope>NUCLEOTIDE SEQUENCE [LARGE SCALE GENOMIC DNA]</scope>
    <source>
        <strain evidence="2 3">SM41</strain>
    </source>
</reference>
<dbReference type="SUPFAM" id="SSF75005">
    <property type="entry name" value="Arabinanase/levansucrase/invertase"/>
    <property type="match status" value="1"/>
</dbReference>
<comment type="caution">
    <text evidence="2">The sequence shown here is derived from an EMBL/GenBank/DDBJ whole genome shotgun (WGS) entry which is preliminary data.</text>
</comment>
<proteinExistence type="predicted"/>
<protein>
    <submittedName>
        <fullName evidence="2">Glycoside hydrolase</fullName>
    </submittedName>
</protein>
<dbReference type="InterPro" id="IPR023296">
    <property type="entry name" value="Glyco_hydro_beta-prop_sf"/>
</dbReference>